<dbReference type="Pfam" id="PF02911">
    <property type="entry name" value="Formyl_trans_C"/>
    <property type="match status" value="1"/>
</dbReference>
<dbReference type="InterPro" id="IPR005793">
    <property type="entry name" value="Formyl_trans_C"/>
</dbReference>
<dbReference type="Pfam" id="PF00551">
    <property type="entry name" value="Formyl_trans_N"/>
    <property type="match status" value="1"/>
</dbReference>
<comment type="similarity">
    <text evidence="1">Belongs to the Fmt family.</text>
</comment>
<dbReference type="PANTHER" id="PTHR11138">
    <property type="entry name" value="METHIONYL-TRNA FORMYLTRANSFERASE"/>
    <property type="match status" value="1"/>
</dbReference>
<dbReference type="InterPro" id="IPR005794">
    <property type="entry name" value="Fmt"/>
</dbReference>
<dbReference type="PANTHER" id="PTHR11138:SF5">
    <property type="entry name" value="METHIONYL-TRNA FORMYLTRANSFERASE, MITOCHONDRIAL"/>
    <property type="match status" value="1"/>
</dbReference>
<evidence type="ECO:0000256" key="4">
    <source>
        <dbReference type="ARBA" id="ARBA00022917"/>
    </source>
</evidence>
<dbReference type="InterPro" id="IPR002376">
    <property type="entry name" value="Formyl_transf_N"/>
</dbReference>
<reference evidence="7" key="1">
    <citation type="journal article" date="2013" name="Environ. Microbiol.">
        <title>Microbiota from the distal guts of lean and obese adolescents exhibit partial functional redundancy besides clear differences in community structure.</title>
        <authorList>
            <person name="Ferrer M."/>
            <person name="Ruiz A."/>
            <person name="Lanza F."/>
            <person name="Haange S.B."/>
            <person name="Oberbach A."/>
            <person name="Till H."/>
            <person name="Bargiela R."/>
            <person name="Campoy C."/>
            <person name="Segura M.T."/>
            <person name="Richter M."/>
            <person name="von Bergen M."/>
            <person name="Seifert J."/>
            <person name="Suarez A."/>
        </authorList>
    </citation>
    <scope>NUCLEOTIDE SEQUENCE</scope>
</reference>
<dbReference type="CDD" id="cd08646">
    <property type="entry name" value="FMT_core_Met-tRNA-FMT_N"/>
    <property type="match status" value="1"/>
</dbReference>
<dbReference type="HAMAP" id="MF_00182">
    <property type="entry name" value="Formyl_trans"/>
    <property type="match status" value="1"/>
</dbReference>
<dbReference type="InterPro" id="IPR011034">
    <property type="entry name" value="Formyl_transferase-like_C_sf"/>
</dbReference>
<name>K1SEZ0_9ZZZZ</name>
<proteinExistence type="inferred from homology"/>
<organism evidence="7">
    <name type="scientific">human gut metagenome</name>
    <dbReference type="NCBI Taxonomy" id="408170"/>
    <lineage>
        <taxon>unclassified sequences</taxon>
        <taxon>metagenomes</taxon>
        <taxon>organismal metagenomes</taxon>
    </lineage>
</organism>
<dbReference type="InterPro" id="IPR041711">
    <property type="entry name" value="Met-tRNA-FMT_N"/>
</dbReference>
<evidence type="ECO:0000259" key="6">
    <source>
        <dbReference type="Pfam" id="PF02911"/>
    </source>
</evidence>
<evidence type="ECO:0000313" key="7">
    <source>
        <dbReference type="EMBL" id="EKC45991.1"/>
    </source>
</evidence>
<evidence type="ECO:0000256" key="3">
    <source>
        <dbReference type="ARBA" id="ARBA00022679"/>
    </source>
</evidence>
<accession>K1SEZ0</accession>
<keyword evidence="4" id="KW-0648">Protein biosynthesis</keyword>
<dbReference type="GO" id="GO:0005829">
    <property type="term" value="C:cytosol"/>
    <property type="evidence" value="ECO:0007669"/>
    <property type="project" value="TreeGrafter"/>
</dbReference>
<gene>
    <name evidence="7" type="ORF">OBE_16523</name>
</gene>
<dbReference type="SUPFAM" id="SSF50486">
    <property type="entry name" value="FMT C-terminal domain-like"/>
    <property type="match status" value="1"/>
</dbReference>
<dbReference type="GO" id="GO:0004479">
    <property type="term" value="F:methionyl-tRNA formyltransferase activity"/>
    <property type="evidence" value="ECO:0007669"/>
    <property type="project" value="UniProtKB-EC"/>
</dbReference>
<dbReference type="InterPro" id="IPR036477">
    <property type="entry name" value="Formyl_transf_N_sf"/>
</dbReference>
<dbReference type="NCBIfam" id="TIGR00460">
    <property type="entry name" value="fmt"/>
    <property type="match status" value="1"/>
</dbReference>
<protein>
    <recommendedName>
        <fullName evidence="2">methionyl-tRNA formyltransferase</fullName>
        <ecNumber evidence="2">2.1.2.9</ecNumber>
    </recommendedName>
</protein>
<dbReference type="InterPro" id="IPR001555">
    <property type="entry name" value="GART_AS"/>
</dbReference>
<sequence>MIKVVFIGTPEFSVPILEKLIENKKDYSVVGVVSQPDKKVGRKQILTPSPISKVALDNNIFLLRPVKIKEEYAKIKELNPDIIITCAYGQIIPKDLLDYSKYGCINVHPSLLPKLRGGAPVHRALINGFTKTGVTIMYMDVEMDAGDIISQRSLDILDSDNLDSLNIKLSNLGTELLMETLPHIIDKTSKRIKQNPKEVTYGYNIKKEEEHIDFEKTSREVFNQVRGLSSTPGAYAILDDKVIKIYSGYIGKDIKGTPGQISNLYKDGIGVFTSSGEYVITELQEAGKKRIPAKMYLNGKNKEELLQKRFK</sequence>
<feature type="domain" description="Formyl transferase C-terminal" evidence="6">
    <location>
        <begin position="204"/>
        <end position="301"/>
    </location>
</feature>
<feature type="domain" description="Formyl transferase N-terminal" evidence="5">
    <location>
        <begin position="3"/>
        <end position="180"/>
    </location>
</feature>
<keyword evidence="3 7" id="KW-0808">Transferase</keyword>
<evidence type="ECO:0000256" key="2">
    <source>
        <dbReference type="ARBA" id="ARBA00012261"/>
    </source>
</evidence>
<evidence type="ECO:0000259" key="5">
    <source>
        <dbReference type="Pfam" id="PF00551"/>
    </source>
</evidence>
<dbReference type="EMBL" id="AJWZ01011232">
    <property type="protein sequence ID" value="EKC45991.1"/>
    <property type="molecule type" value="Genomic_DNA"/>
</dbReference>
<dbReference type="EC" id="2.1.2.9" evidence="2"/>
<comment type="caution">
    <text evidence="7">The sequence shown here is derived from an EMBL/GenBank/DDBJ whole genome shotgun (WGS) entry which is preliminary data.</text>
</comment>
<dbReference type="PROSITE" id="PS00373">
    <property type="entry name" value="GART"/>
    <property type="match status" value="1"/>
</dbReference>
<dbReference type="CDD" id="cd08704">
    <property type="entry name" value="Met_tRNA_FMT_C"/>
    <property type="match status" value="1"/>
</dbReference>
<dbReference type="AlphaFoldDB" id="K1SEZ0"/>
<dbReference type="InterPro" id="IPR044135">
    <property type="entry name" value="Met-tRNA-FMT_C"/>
</dbReference>
<evidence type="ECO:0000256" key="1">
    <source>
        <dbReference type="ARBA" id="ARBA00010699"/>
    </source>
</evidence>
<dbReference type="Gene3D" id="3.40.50.12230">
    <property type="match status" value="1"/>
</dbReference>
<dbReference type="SUPFAM" id="SSF53328">
    <property type="entry name" value="Formyltransferase"/>
    <property type="match status" value="1"/>
</dbReference>